<dbReference type="Gene3D" id="2.40.128.130">
    <property type="entry name" value="Autotransporter beta-domain"/>
    <property type="match status" value="1"/>
</dbReference>
<dbReference type="SMART" id="SM00869">
    <property type="entry name" value="Autotransporter"/>
    <property type="match status" value="1"/>
</dbReference>
<dbReference type="NCBIfam" id="TIGR01414">
    <property type="entry name" value="autotrans_barl"/>
    <property type="match status" value="1"/>
</dbReference>
<dbReference type="PANTHER" id="PTHR35037:SF7">
    <property type="entry name" value="AUTOTRANSPORTER"/>
    <property type="match status" value="1"/>
</dbReference>
<reference evidence="5" key="1">
    <citation type="submission" date="2017-05" db="EMBL/GenBank/DDBJ databases">
        <title>Complete and WGS of Bordetella genogroups.</title>
        <authorList>
            <person name="Spilker T."/>
            <person name="Lipuma J."/>
        </authorList>
    </citation>
    <scope>NUCLEOTIDE SEQUENCE [LARGE SCALE GENOMIC DNA]</scope>
    <source>
        <strain evidence="5">AU16122</strain>
    </source>
</reference>
<feature type="domain" description="Autotransporter" evidence="3">
    <location>
        <begin position="873"/>
        <end position="1142"/>
    </location>
</feature>
<gene>
    <name evidence="4" type="ORF">CAL29_25910</name>
</gene>
<evidence type="ECO:0000313" key="4">
    <source>
        <dbReference type="EMBL" id="OZI31354.1"/>
    </source>
</evidence>
<dbReference type="SUPFAM" id="SSF103515">
    <property type="entry name" value="Autotransporter"/>
    <property type="match status" value="1"/>
</dbReference>
<evidence type="ECO:0000256" key="2">
    <source>
        <dbReference type="SAM" id="SignalP"/>
    </source>
</evidence>
<dbReference type="InterPro" id="IPR005546">
    <property type="entry name" value="Autotransporte_beta"/>
</dbReference>
<accession>A0A261S1X3</accession>
<dbReference type="InterPro" id="IPR051551">
    <property type="entry name" value="Autotransporter_adhesion"/>
</dbReference>
<organism evidence="4 5">
    <name type="scientific">Bordetella genomosp. 10</name>
    <dbReference type="NCBI Taxonomy" id="1416804"/>
    <lineage>
        <taxon>Bacteria</taxon>
        <taxon>Pseudomonadati</taxon>
        <taxon>Pseudomonadota</taxon>
        <taxon>Betaproteobacteria</taxon>
        <taxon>Burkholderiales</taxon>
        <taxon>Alcaligenaceae</taxon>
        <taxon>Bordetella</taxon>
    </lineage>
</organism>
<protein>
    <recommendedName>
        <fullName evidence="3">Autotransporter domain-containing protein</fullName>
    </recommendedName>
</protein>
<name>A0A261S1X3_9BORD</name>
<dbReference type="InterPro" id="IPR036709">
    <property type="entry name" value="Autotransporte_beta_dom_sf"/>
</dbReference>
<evidence type="ECO:0000313" key="5">
    <source>
        <dbReference type="Proteomes" id="UP000216020"/>
    </source>
</evidence>
<dbReference type="SUPFAM" id="SSF51126">
    <property type="entry name" value="Pectin lyase-like"/>
    <property type="match status" value="1"/>
</dbReference>
<dbReference type="InterPro" id="IPR006315">
    <property type="entry name" value="OM_autotransptr_brl_dom"/>
</dbReference>
<dbReference type="GO" id="GO:0019867">
    <property type="term" value="C:outer membrane"/>
    <property type="evidence" value="ECO:0007669"/>
    <property type="project" value="InterPro"/>
</dbReference>
<dbReference type="OrthoDB" id="8612831at2"/>
<proteinExistence type="predicted"/>
<dbReference type="AlphaFoldDB" id="A0A261S1X3"/>
<sequence>MSNRFKRRELALLLSLLGAGAACAAPEAHAATQCPGNQSQFSADALDASKVPATRRAAGGHTVNVNAGRDCDTFLANGGQLNVQAGGATGNILTQQDGQVVVQDGGTVNGIIAAGNTMQPAAGSPPAAYGQRGDVMLQPHATVAGILIGEDSTLTADGADVGWIKSAGTTTLNDVQIEPSAYALGTPGLQYDAGLEVNGGTTSVSDSVVYMLTDAMDDPHATGIAVHGDNAYAGGQQIDVHILGTSVTSGTALSIARDGAAPDEAYDVELKDSRFLGEGPAGGPSGTGAYVSVTGGTQAVAIVSEKNVFEGSSGLQFIASDGNTRFTDTGSRFSGDNAQTTQNPYGAGTGIYAAGNGQLALSGSTVRGKNDGIQLDTLAGGDGATLSLTDGAHVQGTGGAALHIVNHGGNADAVAHVLIASGSTLDTAQGNGDIIQADGGGKADVTADAVALNGNIAAADTNTALDVYARNGASLAGAFSAAGGATLGMGAADARLNGTVEAGGAGTHAIVQLDAGGVLDGGVALSGKAQGTVSVAGAGSLLSRADGAAVEVDDSDATIAVRDGGRLQGRDGMLVNVADGGSAQVLLADTTQQGDMAASADSRLDLTLAGSAVLDGNVSGKNGSVVLRDHARLNGDVGSPAVVVADAATLNGDLDGGSLTLAGDGTWELGGAPTENLDTLVMNGGDVDFNSGAGGFKTLKAASLGGAGGTLSMDVDFNPGGGNDLLQVDTVDGAHGLRVNADQGVAHPRNDITLVQAGGGAGSFRLVGDGKTDAGIYVYEVRQNGGQWQLVQTGTVSPTDPTDPTNPTDPVNPDNPANPVNPVNPADPRNDPIPKPRDLSPAAKTALSMASSLPYAFYGELDTLRQREGDLRMNKAGSGAWVRSFANSNKMAQSTAPAYRLDQYGGAFGADRRFALSSGGDVYAGGFGSYSYDTSAIDGGSTGRVNSVGVGAYATWLSQGGWYVDGALKANSFGNELRVVGSDGARSRGKYDRPGYGGSVEAGRHFDLSGKGYVEPYTQIAAFQAGSAGKTLDSGFRIHDAPTRSVRGQLGFQAGAAFATDKGYLIQPYVKAAVLREFVNSNRVSLNGATLSDNLNGNRALVGMGLQAQFKRNLQVYADVDYTSGGPVDHSVDGDLGLRYVF</sequence>
<dbReference type="Pfam" id="PF03797">
    <property type="entry name" value="Autotransporter"/>
    <property type="match status" value="1"/>
</dbReference>
<feature type="chain" id="PRO_5012853895" description="Autotransporter domain-containing protein" evidence="2">
    <location>
        <begin position="25"/>
        <end position="1142"/>
    </location>
</feature>
<dbReference type="Proteomes" id="UP000216020">
    <property type="component" value="Unassembled WGS sequence"/>
</dbReference>
<dbReference type="Gene3D" id="2.160.20.20">
    <property type="match status" value="1"/>
</dbReference>
<dbReference type="InterPro" id="IPR003991">
    <property type="entry name" value="Pertactin_virulence_factor"/>
</dbReference>
<dbReference type="PROSITE" id="PS51257">
    <property type="entry name" value="PROKAR_LIPOPROTEIN"/>
    <property type="match status" value="1"/>
</dbReference>
<feature type="region of interest" description="Disordered" evidence="1">
    <location>
        <begin position="792"/>
        <end position="845"/>
    </location>
</feature>
<keyword evidence="2" id="KW-0732">Signal</keyword>
<feature type="compositionally biased region" description="Basic and acidic residues" evidence="1">
    <location>
        <begin position="828"/>
        <end position="838"/>
    </location>
</feature>
<dbReference type="InterPro" id="IPR011050">
    <property type="entry name" value="Pectin_lyase_fold/virulence"/>
</dbReference>
<keyword evidence="5" id="KW-1185">Reference proteome</keyword>
<dbReference type="EMBL" id="NEVM01000005">
    <property type="protein sequence ID" value="OZI31354.1"/>
    <property type="molecule type" value="Genomic_DNA"/>
</dbReference>
<dbReference type="PRINTS" id="PR01484">
    <property type="entry name" value="PRTACTNFAMLY"/>
</dbReference>
<dbReference type="PROSITE" id="PS51208">
    <property type="entry name" value="AUTOTRANSPORTER"/>
    <property type="match status" value="1"/>
</dbReference>
<feature type="compositionally biased region" description="Low complexity" evidence="1">
    <location>
        <begin position="798"/>
        <end position="827"/>
    </location>
</feature>
<comment type="caution">
    <text evidence="4">The sequence shown here is derived from an EMBL/GenBank/DDBJ whole genome shotgun (WGS) entry which is preliminary data.</text>
</comment>
<feature type="signal peptide" evidence="2">
    <location>
        <begin position="1"/>
        <end position="24"/>
    </location>
</feature>
<evidence type="ECO:0000256" key="1">
    <source>
        <dbReference type="SAM" id="MobiDB-lite"/>
    </source>
</evidence>
<dbReference type="PROSITE" id="PS51318">
    <property type="entry name" value="TAT"/>
    <property type="match status" value="1"/>
</dbReference>
<dbReference type="PANTHER" id="PTHR35037">
    <property type="entry name" value="C-TERMINAL REGION OF AIDA-LIKE PROTEIN"/>
    <property type="match status" value="1"/>
</dbReference>
<dbReference type="InterPro" id="IPR012332">
    <property type="entry name" value="Autotransporter_pectin_lyase_C"/>
</dbReference>
<dbReference type="InterPro" id="IPR006311">
    <property type="entry name" value="TAT_signal"/>
</dbReference>
<dbReference type="RefSeq" id="WP_094855764.1">
    <property type="nucleotide sequence ID" value="NZ_NEVM01000005.1"/>
</dbReference>
<evidence type="ECO:0000259" key="3">
    <source>
        <dbReference type="PROSITE" id="PS51208"/>
    </source>
</evidence>